<sequence>MEIHTIAAASLLILAAVALFVAARAGAVAHGLLPAAPGTTESDGEGGKDGGDGDGDGSGGSGVRRSAADDEDAVGDPRWRITEDDRERMRKHLDKTRGRRSPDDLLPSEEEDAESDGS</sequence>
<protein>
    <recommendedName>
        <fullName evidence="4">Secreted protein</fullName>
    </recommendedName>
</protein>
<evidence type="ECO:0008006" key="4">
    <source>
        <dbReference type="Google" id="ProtNLM"/>
    </source>
</evidence>
<feature type="region of interest" description="Disordered" evidence="1">
    <location>
        <begin position="33"/>
        <end position="118"/>
    </location>
</feature>
<evidence type="ECO:0000313" key="3">
    <source>
        <dbReference type="Proteomes" id="UP001596434"/>
    </source>
</evidence>
<dbReference type="RefSeq" id="WP_379703498.1">
    <property type="nucleotide sequence ID" value="NZ_JBHTAT010000001.1"/>
</dbReference>
<dbReference type="GeneID" id="96953629"/>
<dbReference type="EMBL" id="JBHTAT010000001">
    <property type="protein sequence ID" value="MFC7255277.1"/>
    <property type="molecule type" value="Genomic_DNA"/>
</dbReference>
<keyword evidence="3" id="KW-1185">Reference proteome</keyword>
<evidence type="ECO:0000256" key="1">
    <source>
        <dbReference type="SAM" id="MobiDB-lite"/>
    </source>
</evidence>
<dbReference type="Proteomes" id="UP001596434">
    <property type="component" value="Unassembled WGS sequence"/>
</dbReference>
<feature type="compositionally biased region" description="Basic and acidic residues" evidence="1">
    <location>
        <begin position="75"/>
        <end position="88"/>
    </location>
</feature>
<dbReference type="AlphaFoldDB" id="A0ABD5ZYR1"/>
<feature type="compositionally biased region" description="Basic residues" evidence="1">
    <location>
        <begin position="89"/>
        <end position="99"/>
    </location>
</feature>
<evidence type="ECO:0000313" key="2">
    <source>
        <dbReference type="EMBL" id="MFC7255277.1"/>
    </source>
</evidence>
<comment type="caution">
    <text evidence="2">The sequence shown here is derived from an EMBL/GenBank/DDBJ whole genome shotgun (WGS) entry which is preliminary data.</text>
</comment>
<name>A0ABD5ZYR1_9EURY</name>
<feature type="compositionally biased region" description="Acidic residues" evidence="1">
    <location>
        <begin position="106"/>
        <end position="118"/>
    </location>
</feature>
<proteinExistence type="predicted"/>
<accession>A0ABD5ZYR1</accession>
<reference evidence="2 3" key="1">
    <citation type="journal article" date="2019" name="Int. J. Syst. Evol. Microbiol.">
        <title>The Global Catalogue of Microorganisms (GCM) 10K type strain sequencing project: providing services to taxonomists for standard genome sequencing and annotation.</title>
        <authorList>
            <consortium name="The Broad Institute Genomics Platform"/>
            <consortium name="The Broad Institute Genome Sequencing Center for Infectious Disease"/>
            <person name="Wu L."/>
            <person name="Ma J."/>
        </authorList>
    </citation>
    <scope>NUCLEOTIDE SEQUENCE [LARGE SCALE GENOMIC DNA]</scope>
    <source>
        <strain evidence="2 3">GX21</strain>
    </source>
</reference>
<organism evidence="2 3">
    <name type="scientific">Haloplanus litoreus</name>
    <dbReference type="NCBI Taxonomy" id="767515"/>
    <lineage>
        <taxon>Archaea</taxon>
        <taxon>Methanobacteriati</taxon>
        <taxon>Methanobacteriota</taxon>
        <taxon>Stenosarchaea group</taxon>
        <taxon>Halobacteria</taxon>
        <taxon>Halobacteriales</taxon>
        <taxon>Haloferacaceae</taxon>
        <taxon>Haloplanus</taxon>
    </lineage>
</organism>
<gene>
    <name evidence="2" type="ORF">ACFQKE_08225</name>
</gene>